<dbReference type="Proteomes" id="UP000670947">
    <property type="component" value="Unassembled WGS sequence"/>
</dbReference>
<comment type="caution">
    <text evidence="2">The sequence shown here is derived from an EMBL/GenBank/DDBJ whole genome shotgun (WGS) entry which is preliminary data.</text>
</comment>
<feature type="transmembrane region" description="Helical" evidence="1">
    <location>
        <begin position="55"/>
        <end position="73"/>
    </location>
</feature>
<evidence type="ECO:0000313" key="3">
    <source>
        <dbReference type="Proteomes" id="UP000670947"/>
    </source>
</evidence>
<organism evidence="2 3">
    <name type="scientific">Paenibacillus artemisiicola</name>
    <dbReference type="NCBI Taxonomy" id="1172618"/>
    <lineage>
        <taxon>Bacteria</taxon>
        <taxon>Bacillati</taxon>
        <taxon>Bacillota</taxon>
        <taxon>Bacilli</taxon>
        <taxon>Bacillales</taxon>
        <taxon>Paenibacillaceae</taxon>
        <taxon>Paenibacillus</taxon>
    </lineage>
</organism>
<reference evidence="2 3" key="1">
    <citation type="submission" date="2021-03" db="EMBL/GenBank/DDBJ databases">
        <title>Paenibacillus artemisicola MWE-103 whole genome sequence.</title>
        <authorList>
            <person name="Ham Y.J."/>
        </authorList>
    </citation>
    <scope>NUCLEOTIDE SEQUENCE [LARGE SCALE GENOMIC DNA]</scope>
    <source>
        <strain evidence="2 3">MWE-103</strain>
    </source>
</reference>
<keyword evidence="1" id="KW-1133">Transmembrane helix</keyword>
<proteinExistence type="predicted"/>
<keyword evidence="3" id="KW-1185">Reference proteome</keyword>
<keyword evidence="1" id="KW-0812">Transmembrane</keyword>
<dbReference type="EMBL" id="JAGGDJ010000002">
    <property type="protein sequence ID" value="MBO7743683.1"/>
    <property type="molecule type" value="Genomic_DNA"/>
</dbReference>
<dbReference type="Pfam" id="PF10710">
    <property type="entry name" value="DUF2512"/>
    <property type="match status" value="1"/>
</dbReference>
<feature type="transmembrane region" description="Helical" evidence="1">
    <location>
        <begin position="20"/>
        <end position="43"/>
    </location>
</feature>
<evidence type="ECO:0000313" key="2">
    <source>
        <dbReference type="EMBL" id="MBO7743683.1"/>
    </source>
</evidence>
<sequence length="114" mass="12832">MKFVLKWIVNGAIMVASLMYYAHASLWYAIVTATVITIIAYFVGDQLILRMTNNPVATIADAILAYVLLWLAADSFNWSLSVGEILIIAVVLGIAEWFIHRYVLQSDLEVRPTR</sequence>
<protein>
    <submittedName>
        <fullName evidence="2">DUF2512 family protein</fullName>
    </submittedName>
</protein>
<feature type="transmembrane region" description="Helical" evidence="1">
    <location>
        <begin position="85"/>
        <end position="104"/>
    </location>
</feature>
<accession>A0ABS3W5W9</accession>
<name>A0ABS3W5W9_9BACL</name>
<dbReference type="RefSeq" id="WP_208846686.1">
    <property type="nucleotide sequence ID" value="NZ_JAGGDJ010000002.1"/>
</dbReference>
<dbReference type="InterPro" id="IPR019649">
    <property type="entry name" value="DUF2512"/>
</dbReference>
<evidence type="ECO:0000256" key="1">
    <source>
        <dbReference type="SAM" id="Phobius"/>
    </source>
</evidence>
<keyword evidence="1" id="KW-0472">Membrane</keyword>
<gene>
    <name evidence="2" type="ORF">I8J29_05710</name>
</gene>